<protein>
    <recommendedName>
        <fullName evidence="2">Putative Flp pilus-assembly TadG-like N-terminal domain-containing protein</fullName>
    </recommendedName>
</protein>
<sequence length="126" mass="13065">MLLTLGYALLTIAVVLVCLNATSLYLAQKRVDAIADAAALAAADGFDLVLWDGVPRAVLHDGGVRGQAASIVDAHGRAARLVRAWTPDGVSARVTVSDTWHPVVFSVFVPGGVALESTATSRTAAR</sequence>
<name>A0AAU0MFE9_9MICO</name>
<dbReference type="EMBL" id="CP137080">
    <property type="protein sequence ID" value="WOQ68582.1"/>
    <property type="molecule type" value="Genomic_DNA"/>
</dbReference>
<dbReference type="Pfam" id="PF13400">
    <property type="entry name" value="Tad"/>
    <property type="match status" value="1"/>
</dbReference>
<evidence type="ECO:0000313" key="4">
    <source>
        <dbReference type="Proteomes" id="UP001329313"/>
    </source>
</evidence>
<keyword evidence="1" id="KW-0812">Transmembrane</keyword>
<keyword evidence="4" id="KW-1185">Reference proteome</keyword>
<accession>A0AAU0MFE9</accession>
<dbReference type="InterPro" id="IPR028087">
    <property type="entry name" value="Tad_N"/>
</dbReference>
<organism evidence="3 4">
    <name type="scientific">Microbacterium limosum</name>
    <dbReference type="NCBI Taxonomy" id="3079935"/>
    <lineage>
        <taxon>Bacteria</taxon>
        <taxon>Bacillati</taxon>
        <taxon>Actinomycetota</taxon>
        <taxon>Actinomycetes</taxon>
        <taxon>Micrococcales</taxon>
        <taxon>Microbacteriaceae</taxon>
        <taxon>Microbacterium</taxon>
    </lineage>
</organism>
<dbReference type="AlphaFoldDB" id="A0AAU0MFE9"/>
<dbReference type="Proteomes" id="UP001329313">
    <property type="component" value="Chromosome"/>
</dbReference>
<dbReference type="KEGG" id="mliy:RYJ27_07555"/>
<reference evidence="3 4" key="1">
    <citation type="submission" date="2023-10" db="EMBL/GenBank/DDBJ databases">
        <title>Y20.</title>
        <authorList>
            <person name="Zhang G."/>
            <person name="Ding Y."/>
        </authorList>
    </citation>
    <scope>NUCLEOTIDE SEQUENCE [LARGE SCALE GENOMIC DNA]</scope>
    <source>
        <strain evidence="3 4">Y20</strain>
    </source>
</reference>
<proteinExistence type="predicted"/>
<evidence type="ECO:0000313" key="3">
    <source>
        <dbReference type="EMBL" id="WOQ68582.1"/>
    </source>
</evidence>
<gene>
    <name evidence="3" type="ORF">RYJ27_07555</name>
</gene>
<feature type="domain" description="Putative Flp pilus-assembly TadG-like N-terminal" evidence="2">
    <location>
        <begin position="2"/>
        <end position="44"/>
    </location>
</feature>
<feature type="transmembrane region" description="Helical" evidence="1">
    <location>
        <begin position="6"/>
        <end position="27"/>
    </location>
</feature>
<keyword evidence="1" id="KW-1133">Transmembrane helix</keyword>
<evidence type="ECO:0000259" key="2">
    <source>
        <dbReference type="Pfam" id="PF13400"/>
    </source>
</evidence>
<dbReference type="RefSeq" id="WP_330169723.1">
    <property type="nucleotide sequence ID" value="NZ_CP137080.1"/>
</dbReference>
<evidence type="ECO:0000256" key="1">
    <source>
        <dbReference type="SAM" id="Phobius"/>
    </source>
</evidence>
<keyword evidence="1" id="KW-0472">Membrane</keyword>